<dbReference type="EMBL" id="JAPDMZ010000152">
    <property type="protein sequence ID" value="KAK0547765.1"/>
    <property type="molecule type" value="Genomic_DNA"/>
</dbReference>
<protein>
    <recommendedName>
        <fullName evidence="2">NADP-dependent oxidoreductase domain-containing protein</fullName>
    </recommendedName>
</protein>
<evidence type="ECO:0000313" key="3">
    <source>
        <dbReference type="EMBL" id="KAK0547765.1"/>
    </source>
</evidence>
<dbReference type="SUPFAM" id="SSF51430">
    <property type="entry name" value="NAD(P)-linked oxidoreductase"/>
    <property type="match status" value="1"/>
</dbReference>
<keyword evidence="1" id="KW-0560">Oxidoreductase</keyword>
<reference evidence="3" key="1">
    <citation type="journal article" date="2023" name="PhytoFront">
        <title>Draft Genome Resources of Seven Strains of Tilletia horrida, Causal Agent of Kernel Smut of Rice.</title>
        <authorList>
            <person name="Khanal S."/>
            <person name="Antony Babu S."/>
            <person name="Zhou X.G."/>
        </authorList>
    </citation>
    <scope>NUCLEOTIDE SEQUENCE</scope>
    <source>
        <strain evidence="3">TX6</strain>
    </source>
</reference>
<dbReference type="GO" id="GO:0016491">
    <property type="term" value="F:oxidoreductase activity"/>
    <property type="evidence" value="ECO:0007669"/>
    <property type="project" value="UniProtKB-KW"/>
</dbReference>
<dbReference type="PANTHER" id="PTHR43625:SF78">
    <property type="entry name" value="PYRIDOXAL REDUCTASE-RELATED"/>
    <property type="match status" value="1"/>
</dbReference>
<sequence>MTSIGQYRIAPQGLGLMGLTWVPAAERVSDEQAFEVIKTAIDAASPDRLLLNTGTFYGSLADSLYANLQLLRRFFTKYPELKDKVVVNVKGGVNIPEFQEKGWAGFRLSAKVEDLREDLLALRKELGTDEGGVPVHVYEMCRRDQSTPMEQTIKNLNQLRKEGLFEYIALSEVGADSIEKGVKTAKEEGTEIVSVEVEYSPFFLDIASNGVLDACRSLSVPILVYSPIGRGFLGGQLKTRDDLAPNDPRRHQDQFSEENFPKNVKVAEAFTQLAKDHSPPVTPAQLALAWAASQSIEGCALISIPGSSKPERVKENMAATKIKLSEDEIEKLKSTFASLGVSGERYAAHARNNGSLFA</sequence>
<dbReference type="AlphaFoldDB" id="A0AAN6JQJ7"/>
<dbReference type="InterPro" id="IPR036812">
    <property type="entry name" value="NAD(P)_OxRdtase_dom_sf"/>
</dbReference>
<evidence type="ECO:0000313" key="4">
    <source>
        <dbReference type="Proteomes" id="UP001176517"/>
    </source>
</evidence>
<dbReference type="GO" id="GO:0005737">
    <property type="term" value="C:cytoplasm"/>
    <property type="evidence" value="ECO:0007669"/>
    <property type="project" value="TreeGrafter"/>
</dbReference>
<name>A0AAN6JQJ7_9BASI</name>
<feature type="domain" description="NADP-dependent oxidoreductase" evidence="2">
    <location>
        <begin position="13"/>
        <end position="334"/>
    </location>
</feature>
<accession>A0AAN6JQJ7</accession>
<comment type="caution">
    <text evidence="3">The sequence shown here is derived from an EMBL/GenBank/DDBJ whole genome shotgun (WGS) entry which is preliminary data.</text>
</comment>
<dbReference type="PANTHER" id="PTHR43625">
    <property type="entry name" value="AFLATOXIN B1 ALDEHYDE REDUCTASE"/>
    <property type="match status" value="1"/>
</dbReference>
<evidence type="ECO:0000256" key="1">
    <source>
        <dbReference type="ARBA" id="ARBA00023002"/>
    </source>
</evidence>
<dbReference type="CDD" id="cd19077">
    <property type="entry name" value="AKR_AKR8A1-2"/>
    <property type="match status" value="1"/>
</dbReference>
<dbReference type="Gene3D" id="3.20.20.100">
    <property type="entry name" value="NADP-dependent oxidoreductase domain"/>
    <property type="match status" value="1"/>
</dbReference>
<dbReference type="Pfam" id="PF00248">
    <property type="entry name" value="Aldo_ket_red"/>
    <property type="match status" value="1"/>
</dbReference>
<dbReference type="InterPro" id="IPR023210">
    <property type="entry name" value="NADP_OxRdtase_dom"/>
</dbReference>
<gene>
    <name evidence="3" type="ORF">OC846_004727</name>
</gene>
<keyword evidence="4" id="KW-1185">Reference proteome</keyword>
<evidence type="ECO:0000259" key="2">
    <source>
        <dbReference type="Pfam" id="PF00248"/>
    </source>
</evidence>
<organism evidence="3 4">
    <name type="scientific">Tilletia horrida</name>
    <dbReference type="NCBI Taxonomy" id="155126"/>
    <lineage>
        <taxon>Eukaryota</taxon>
        <taxon>Fungi</taxon>
        <taxon>Dikarya</taxon>
        <taxon>Basidiomycota</taxon>
        <taxon>Ustilaginomycotina</taxon>
        <taxon>Exobasidiomycetes</taxon>
        <taxon>Tilletiales</taxon>
        <taxon>Tilletiaceae</taxon>
        <taxon>Tilletia</taxon>
    </lineage>
</organism>
<proteinExistence type="predicted"/>
<dbReference type="InterPro" id="IPR050791">
    <property type="entry name" value="Aldo-Keto_reductase"/>
</dbReference>
<dbReference type="Proteomes" id="UP001176517">
    <property type="component" value="Unassembled WGS sequence"/>
</dbReference>